<dbReference type="SUPFAM" id="SSF75169">
    <property type="entry name" value="DsrEFH-like"/>
    <property type="match status" value="1"/>
</dbReference>
<dbReference type="STRING" id="92487.SAMN02745130_02036"/>
<evidence type="ECO:0000313" key="2">
    <source>
        <dbReference type="Proteomes" id="UP000190460"/>
    </source>
</evidence>
<dbReference type="EMBL" id="FUYB01000008">
    <property type="protein sequence ID" value="SKA79615.1"/>
    <property type="molecule type" value="Genomic_DNA"/>
</dbReference>
<dbReference type="InterPro" id="IPR027396">
    <property type="entry name" value="DsrEFH-like"/>
</dbReference>
<name>A0A1T4WRY7_9GAMM</name>
<proteinExistence type="predicted"/>
<sequence>MADAATCTIPNQTTPQGDYNLERMVKAVIHKGVQVKARDTCLDAHGLKALPLIEGVEASNMLQLAQWTLAANKVLTF</sequence>
<dbReference type="Gene3D" id="3.40.1260.10">
    <property type="entry name" value="DsrEFH-like"/>
    <property type="match status" value="1"/>
</dbReference>
<organism evidence="1 2">
    <name type="scientific">Thiothrix eikelboomii</name>
    <dbReference type="NCBI Taxonomy" id="92487"/>
    <lineage>
        <taxon>Bacteria</taxon>
        <taxon>Pseudomonadati</taxon>
        <taxon>Pseudomonadota</taxon>
        <taxon>Gammaproteobacteria</taxon>
        <taxon>Thiotrichales</taxon>
        <taxon>Thiotrichaceae</taxon>
        <taxon>Thiothrix</taxon>
    </lineage>
</organism>
<reference evidence="1 2" key="1">
    <citation type="submission" date="2017-02" db="EMBL/GenBank/DDBJ databases">
        <authorList>
            <person name="Peterson S.W."/>
        </authorList>
    </citation>
    <scope>NUCLEOTIDE SEQUENCE [LARGE SCALE GENOMIC DNA]</scope>
    <source>
        <strain evidence="1 2">ATCC 49788</strain>
    </source>
</reference>
<dbReference type="AlphaFoldDB" id="A0A1T4WRY7"/>
<gene>
    <name evidence="1" type="ORF">SAMN02745130_02036</name>
</gene>
<dbReference type="OrthoDB" id="9807918at2"/>
<evidence type="ECO:0000313" key="1">
    <source>
        <dbReference type="EMBL" id="SKA79615.1"/>
    </source>
</evidence>
<protein>
    <submittedName>
        <fullName evidence="1">DsrE/DsrF-like family protein</fullName>
    </submittedName>
</protein>
<keyword evidence="2" id="KW-1185">Reference proteome</keyword>
<dbReference type="InterPro" id="IPR003787">
    <property type="entry name" value="Sulphur_relay_DsrE/F-like"/>
</dbReference>
<accession>A0A1T4WRY7</accession>
<dbReference type="Pfam" id="PF02635">
    <property type="entry name" value="DsrE"/>
    <property type="match status" value="1"/>
</dbReference>
<dbReference type="Proteomes" id="UP000190460">
    <property type="component" value="Unassembled WGS sequence"/>
</dbReference>